<proteinExistence type="predicted"/>
<feature type="coiled-coil region" evidence="1">
    <location>
        <begin position="10"/>
        <end position="37"/>
    </location>
</feature>
<reference evidence="2 3" key="1">
    <citation type="journal article" date="2011" name="J. Bacteriol.">
        <title>Complete genome sequence of the cellulose-degrading bacterium Cellulosilyticum lentocellum.</title>
        <authorList>
            <consortium name="US DOE Joint Genome Institute"/>
            <person name="Miller D.A."/>
            <person name="Suen G."/>
            <person name="Bruce D."/>
            <person name="Copeland A."/>
            <person name="Cheng J.F."/>
            <person name="Detter C."/>
            <person name="Goodwin L.A."/>
            <person name="Han C.S."/>
            <person name="Hauser L.J."/>
            <person name="Land M.L."/>
            <person name="Lapidus A."/>
            <person name="Lucas S."/>
            <person name="Meincke L."/>
            <person name="Pitluck S."/>
            <person name="Tapia R."/>
            <person name="Teshima H."/>
            <person name="Woyke T."/>
            <person name="Fox B.G."/>
            <person name="Angert E.R."/>
            <person name="Currie C.R."/>
        </authorList>
    </citation>
    <scope>NUCLEOTIDE SEQUENCE [LARGE SCALE GENOMIC DNA]</scope>
    <source>
        <strain evidence="3">ATCC 49066 / DSM 5427 / NCIMB 11756 / RHM5</strain>
    </source>
</reference>
<dbReference type="STRING" id="642492.Clole_2767"/>
<dbReference type="Gene3D" id="1.20.140.160">
    <property type="match status" value="1"/>
</dbReference>
<dbReference type="KEGG" id="cle:Clole_2767"/>
<keyword evidence="1" id="KW-0175">Coiled coil</keyword>
<dbReference type="InterPro" id="IPR013324">
    <property type="entry name" value="RNA_pol_sigma_r3/r4-like"/>
</dbReference>
<dbReference type="Proteomes" id="UP000008467">
    <property type="component" value="Chromosome"/>
</dbReference>
<evidence type="ECO:0000256" key="1">
    <source>
        <dbReference type="SAM" id="Coils"/>
    </source>
</evidence>
<dbReference type="HOGENOM" id="CLU_144718_0_0_9"/>
<dbReference type="SUPFAM" id="SSF88659">
    <property type="entry name" value="Sigma3 and sigma4 domains of RNA polymerase sigma factors"/>
    <property type="match status" value="1"/>
</dbReference>
<dbReference type="AlphaFoldDB" id="F2JK51"/>
<sequence length="134" mass="15956">MDIKKRLYRYSDLKLEHEQLKERIDSLREQLTSIRSQTFDDVVACSGSSDKIGDMISTLSNLETLYIRKSNELMKEIIFIERLINQLESRDRILMRKKYIECKTWETVCVEMNYSYRGIQKIHSKILQSLRNSA</sequence>
<protein>
    <submittedName>
        <fullName evidence="2">Putative RNA polymerase, sigma 28 subunit, FliA/WhiG subfamily</fullName>
    </submittedName>
</protein>
<dbReference type="RefSeq" id="WP_013657758.1">
    <property type="nucleotide sequence ID" value="NC_015275.1"/>
</dbReference>
<name>F2JK51_CELLD</name>
<gene>
    <name evidence="2" type="ordered locus">Clole_2767</name>
</gene>
<keyword evidence="3" id="KW-1185">Reference proteome</keyword>
<evidence type="ECO:0000313" key="2">
    <source>
        <dbReference type="EMBL" id="ADZ84466.1"/>
    </source>
</evidence>
<accession>F2JK51</accession>
<evidence type="ECO:0000313" key="3">
    <source>
        <dbReference type="Proteomes" id="UP000008467"/>
    </source>
</evidence>
<organism evidence="2 3">
    <name type="scientific">Cellulosilyticum lentocellum (strain ATCC 49066 / DSM 5427 / NCIMB 11756 / RHM5)</name>
    <name type="common">Clostridium lentocellum</name>
    <dbReference type="NCBI Taxonomy" id="642492"/>
    <lineage>
        <taxon>Bacteria</taxon>
        <taxon>Bacillati</taxon>
        <taxon>Bacillota</taxon>
        <taxon>Clostridia</taxon>
        <taxon>Lachnospirales</taxon>
        <taxon>Cellulosilyticaceae</taxon>
        <taxon>Cellulosilyticum</taxon>
    </lineage>
</organism>
<dbReference type="EMBL" id="CP002582">
    <property type="protein sequence ID" value="ADZ84466.1"/>
    <property type="molecule type" value="Genomic_DNA"/>
</dbReference>